<evidence type="ECO:0000256" key="3">
    <source>
        <dbReference type="ARBA" id="ARBA00022692"/>
    </source>
</evidence>
<protein>
    <submittedName>
        <fullName evidence="9">Phage shock protein C</fullName>
    </submittedName>
</protein>
<evidence type="ECO:0000259" key="8">
    <source>
        <dbReference type="Pfam" id="PF22571"/>
    </source>
</evidence>
<feature type="transmembrane region" description="Helical" evidence="6">
    <location>
        <begin position="267"/>
        <end position="288"/>
    </location>
</feature>
<dbReference type="InterPro" id="IPR052027">
    <property type="entry name" value="PspC"/>
</dbReference>
<evidence type="ECO:0000256" key="1">
    <source>
        <dbReference type="ARBA" id="ARBA00004162"/>
    </source>
</evidence>
<dbReference type="InterPro" id="IPR007168">
    <property type="entry name" value="Phageshock_PspC_N"/>
</dbReference>
<feature type="transmembrane region" description="Helical" evidence="6">
    <location>
        <begin position="308"/>
        <end position="329"/>
    </location>
</feature>
<keyword evidence="5 6" id="KW-0472">Membrane</keyword>
<evidence type="ECO:0000313" key="9">
    <source>
        <dbReference type="EMBL" id="SUB88220.1"/>
    </source>
</evidence>
<comment type="subcellular location">
    <subcellularLocation>
        <location evidence="1">Cell membrane</location>
        <topology evidence="1">Single-pass membrane protein</topology>
    </subcellularLocation>
</comment>
<reference evidence="9 10" key="1">
    <citation type="submission" date="2018-06" db="EMBL/GenBank/DDBJ databases">
        <authorList>
            <consortium name="Pathogen Informatics"/>
            <person name="Doyle S."/>
        </authorList>
    </citation>
    <scope>NUCLEOTIDE SEQUENCE [LARGE SCALE GENOMIC DNA]</scope>
    <source>
        <strain evidence="9 10">NCTC11632</strain>
    </source>
</reference>
<keyword evidence="2" id="KW-1003">Cell membrane</keyword>
<evidence type="ECO:0000256" key="5">
    <source>
        <dbReference type="ARBA" id="ARBA00023136"/>
    </source>
</evidence>
<feature type="transmembrane region" description="Helical" evidence="6">
    <location>
        <begin position="156"/>
        <end position="176"/>
    </location>
</feature>
<keyword evidence="3 6" id="KW-0812">Transmembrane</keyword>
<evidence type="ECO:0000313" key="10">
    <source>
        <dbReference type="Proteomes" id="UP000254156"/>
    </source>
</evidence>
<evidence type="ECO:0000256" key="2">
    <source>
        <dbReference type="ARBA" id="ARBA00022475"/>
    </source>
</evidence>
<feature type="transmembrane region" description="Helical" evidence="6">
    <location>
        <begin position="222"/>
        <end position="247"/>
    </location>
</feature>
<accession>A0A379E716</accession>
<gene>
    <name evidence="9" type="ORF">NCTC11632_00283</name>
</gene>
<proteinExistence type="predicted"/>
<dbReference type="PANTHER" id="PTHR33885">
    <property type="entry name" value="PHAGE SHOCK PROTEIN C"/>
    <property type="match status" value="1"/>
</dbReference>
<evidence type="ECO:0000256" key="4">
    <source>
        <dbReference type="ARBA" id="ARBA00022989"/>
    </source>
</evidence>
<feature type="domain" description="Phage shock protein PspC N-terminal" evidence="7">
    <location>
        <begin position="114"/>
        <end position="174"/>
    </location>
</feature>
<dbReference type="AlphaFoldDB" id="A0A379E716"/>
<dbReference type="InterPro" id="IPR054321">
    <property type="entry name" value="PspC-rel_TM"/>
</dbReference>
<dbReference type="EMBL" id="UGTF01000002">
    <property type="protein sequence ID" value="SUB88220.1"/>
    <property type="molecule type" value="Genomic_DNA"/>
</dbReference>
<evidence type="ECO:0000259" key="7">
    <source>
        <dbReference type="Pfam" id="PF04024"/>
    </source>
</evidence>
<name>A0A379E716_9PORP</name>
<dbReference type="GO" id="GO:0005886">
    <property type="term" value="C:plasma membrane"/>
    <property type="evidence" value="ECO:0007669"/>
    <property type="project" value="UniProtKB-SubCell"/>
</dbReference>
<dbReference type="Pfam" id="PF04024">
    <property type="entry name" value="PspC"/>
    <property type="match status" value="1"/>
</dbReference>
<dbReference type="Proteomes" id="UP000254156">
    <property type="component" value="Unassembled WGS sequence"/>
</dbReference>
<dbReference type="RefSeq" id="WP_025004478.1">
    <property type="nucleotide sequence ID" value="NZ_JASBZX010000009.1"/>
</dbReference>
<dbReference type="Pfam" id="PF22571">
    <property type="entry name" value="LiaI-LiaF-TM_PspC"/>
    <property type="match status" value="1"/>
</dbReference>
<feature type="domain" description="PspC-related transmembrane region" evidence="8">
    <location>
        <begin position="218"/>
        <end position="328"/>
    </location>
</feature>
<sequence>MKKNLNMNIAGQIFHIDEDAYSLLENYLRSLQAHFGNSSEDKELMSDFESRIAELLVEMGSSDSRIVDISLVRQVIERIGKPEEIFAEEQKETYEHRENRKETFTNSNGQTANRKYYRDVDNAWLCGVLSGLAAYTGWNLGVLRLLAILLTLFANGFFWVIILGYLACWMIVPAAITADQKLQMRGEPVTVEQIGREVTDDPRYSHSQDNSMNRMGGCLLRGCLGTLALILVIPAIFIIIALIGGFFEGLTDFSFFYYPHFIHGDSWMFVTAIICGIIIIAVPVIVLIHSIIQTAKPATKPLPKWFRILSMTLWVLSIIMLIVLFILYIPNLRHELPFINTYLYQGI</sequence>
<organism evidence="9 10">
    <name type="scientific">Porphyromonas macacae</name>
    <dbReference type="NCBI Taxonomy" id="28115"/>
    <lineage>
        <taxon>Bacteria</taxon>
        <taxon>Pseudomonadati</taxon>
        <taxon>Bacteroidota</taxon>
        <taxon>Bacteroidia</taxon>
        <taxon>Bacteroidales</taxon>
        <taxon>Porphyromonadaceae</taxon>
        <taxon>Porphyromonas</taxon>
    </lineage>
</organism>
<keyword evidence="4 6" id="KW-1133">Transmembrane helix</keyword>
<feature type="transmembrane region" description="Helical" evidence="6">
    <location>
        <begin position="123"/>
        <end position="150"/>
    </location>
</feature>
<dbReference type="PANTHER" id="PTHR33885:SF3">
    <property type="entry name" value="PHAGE SHOCK PROTEIN C"/>
    <property type="match status" value="1"/>
</dbReference>
<evidence type="ECO:0000256" key="6">
    <source>
        <dbReference type="SAM" id="Phobius"/>
    </source>
</evidence>